<keyword evidence="9" id="KW-1185">Reference proteome</keyword>
<dbReference type="Proteomes" id="UP000295680">
    <property type="component" value="Unassembled WGS sequence"/>
</dbReference>
<keyword evidence="2 6" id="KW-0812">Transmembrane</keyword>
<dbReference type="Pfam" id="PF01061">
    <property type="entry name" value="ABC2_membrane"/>
    <property type="match status" value="1"/>
</dbReference>
<organism evidence="8 9">
    <name type="scientific">Actinocrispum wychmicini</name>
    <dbReference type="NCBI Taxonomy" id="1213861"/>
    <lineage>
        <taxon>Bacteria</taxon>
        <taxon>Bacillati</taxon>
        <taxon>Actinomycetota</taxon>
        <taxon>Actinomycetes</taxon>
        <taxon>Pseudonocardiales</taxon>
        <taxon>Pseudonocardiaceae</taxon>
        <taxon>Actinocrispum</taxon>
    </lineage>
</organism>
<feature type="transmembrane region" description="Helical" evidence="6">
    <location>
        <begin position="90"/>
        <end position="111"/>
    </location>
</feature>
<dbReference type="OrthoDB" id="670210at2"/>
<dbReference type="RefSeq" id="WP_132112633.1">
    <property type="nucleotide sequence ID" value="NZ_SLWS01000001.1"/>
</dbReference>
<dbReference type="GO" id="GO:0140359">
    <property type="term" value="F:ABC-type transporter activity"/>
    <property type="evidence" value="ECO:0007669"/>
    <property type="project" value="InterPro"/>
</dbReference>
<feature type="transmembrane region" description="Helical" evidence="6">
    <location>
        <begin position="56"/>
        <end position="78"/>
    </location>
</feature>
<feature type="transmembrane region" description="Helical" evidence="6">
    <location>
        <begin position="170"/>
        <end position="194"/>
    </location>
</feature>
<dbReference type="InterPro" id="IPR051784">
    <property type="entry name" value="Nod_factor_ABC_transporter"/>
</dbReference>
<keyword evidence="6" id="KW-1003">Cell membrane</keyword>
<dbReference type="EMBL" id="SLWS01000001">
    <property type="protein sequence ID" value="TCO65902.1"/>
    <property type="molecule type" value="Genomic_DNA"/>
</dbReference>
<name>A0A4R2K2F0_9PSEU</name>
<evidence type="ECO:0000256" key="3">
    <source>
        <dbReference type="ARBA" id="ARBA00022989"/>
    </source>
</evidence>
<dbReference type="InterPro" id="IPR047817">
    <property type="entry name" value="ABC2_TM_bact-type"/>
</dbReference>
<evidence type="ECO:0000256" key="5">
    <source>
        <dbReference type="ARBA" id="ARBA00023251"/>
    </source>
</evidence>
<feature type="transmembrane region" description="Helical" evidence="6">
    <location>
        <begin position="258"/>
        <end position="279"/>
    </location>
</feature>
<evidence type="ECO:0000256" key="2">
    <source>
        <dbReference type="ARBA" id="ARBA00022692"/>
    </source>
</evidence>
<comment type="similarity">
    <text evidence="6">Belongs to the ABC-2 integral membrane protein family.</text>
</comment>
<proteinExistence type="inferred from homology"/>
<accession>A0A4R2K2F0</accession>
<reference evidence="8 9" key="1">
    <citation type="submission" date="2019-03" db="EMBL/GenBank/DDBJ databases">
        <title>Genomic Encyclopedia of Type Strains, Phase IV (KMG-IV): sequencing the most valuable type-strain genomes for metagenomic binning, comparative biology and taxonomic classification.</title>
        <authorList>
            <person name="Goeker M."/>
        </authorList>
    </citation>
    <scope>NUCLEOTIDE SEQUENCE [LARGE SCALE GENOMIC DNA]</scope>
    <source>
        <strain evidence="8 9">DSM 45934</strain>
    </source>
</reference>
<gene>
    <name evidence="8" type="ORF">EV192_1011694</name>
</gene>
<evidence type="ECO:0000313" key="9">
    <source>
        <dbReference type="Proteomes" id="UP000295680"/>
    </source>
</evidence>
<keyword evidence="5" id="KW-0046">Antibiotic resistance</keyword>
<dbReference type="InterPro" id="IPR000412">
    <property type="entry name" value="ABC_2_transport"/>
</dbReference>
<dbReference type="PANTHER" id="PTHR43229:SF2">
    <property type="entry name" value="NODULATION PROTEIN J"/>
    <property type="match status" value="1"/>
</dbReference>
<feature type="transmembrane region" description="Helical" evidence="6">
    <location>
        <begin position="201"/>
        <end position="219"/>
    </location>
</feature>
<protein>
    <recommendedName>
        <fullName evidence="6">Transport permease protein</fullName>
    </recommendedName>
</protein>
<dbReference type="GO" id="GO:0046677">
    <property type="term" value="P:response to antibiotic"/>
    <property type="evidence" value="ECO:0007669"/>
    <property type="project" value="UniProtKB-KW"/>
</dbReference>
<keyword evidence="6" id="KW-0813">Transport</keyword>
<dbReference type="AlphaFoldDB" id="A0A4R2K2F0"/>
<keyword evidence="3 6" id="KW-1133">Transmembrane helix</keyword>
<dbReference type="PROSITE" id="PS51012">
    <property type="entry name" value="ABC_TM2"/>
    <property type="match status" value="1"/>
</dbReference>
<evidence type="ECO:0000256" key="6">
    <source>
        <dbReference type="RuleBase" id="RU361157"/>
    </source>
</evidence>
<dbReference type="InterPro" id="IPR013525">
    <property type="entry name" value="ABC2_TM"/>
</dbReference>
<dbReference type="GO" id="GO:0043190">
    <property type="term" value="C:ATP-binding cassette (ABC) transporter complex"/>
    <property type="evidence" value="ECO:0007669"/>
    <property type="project" value="InterPro"/>
</dbReference>
<keyword evidence="4 6" id="KW-0472">Membrane</keyword>
<feature type="transmembrane region" description="Helical" evidence="6">
    <location>
        <begin position="132"/>
        <end position="158"/>
    </location>
</feature>
<sequence length="284" mass="29938">MSTHTKASTTSPTPTGFGATVAGSGSAVTVHTGLGNAISDSLTMIGRSIRLSRRNLQTLIMSIMLPLMIMAMFVYVFGGAIHTGTAYVNYVVPGIILLCTGYGAASTAVMVTEDMRGGMVDRLRSLPIRSSAMLTGHVVASVTRNALSTTIVVGAAVAMGFRPTGGFVDWVLAVGLLLLYVVALSWLGAGLGVIARTAEAATALSFFMLFLPYLSSAFVPTDTMPSFLRAISDNQPMTPVIETVRGLLTGTPIGDQGWVALAWVAGILVVSFSFATWMYKRRTR</sequence>
<dbReference type="PIRSF" id="PIRSF006648">
    <property type="entry name" value="DrrB"/>
    <property type="match status" value="1"/>
</dbReference>
<evidence type="ECO:0000259" key="7">
    <source>
        <dbReference type="PROSITE" id="PS51012"/>
    </source>
</evidence>
<evidence type="ECO:0000256" key="1">
    <source>
        <dbReference type="ARBA" id="ARBA00004141"/>
    </source>
</evidence>
<evidence type="ECO:0000256" key="4">
    <source>
        <dbReference type="ARBA" id="ARBA00023136"/>
    </source>
</evidence>
<comment type="caution">
    <text evidence="8">The sequence shown here is derived from an EMBL/GenBank/DDBJ whole genome shotgun (WGS) entry which is preliminary data.</text>
</comment>
<comment type="subcellular location">
    <subcellularLocation>
        <location evidence="6">Cell membrane</location>
        <topology evidence="6">Multi-pass membrane protein</topology>
    </subcellularLocation>
    <subcellularLocation>
        <location evidence="1">Membrane</location>
        <topology evidence="1">Multi-pass membrane protein</topology>
    </subcellularLocation>
</comment>
<dbReference type="PANTHER" id="PTHR43229">
    <property type="entry name" value="NODULATION PROTEIN J"/>
    <property type="match status" value="1"/>
</dbReference>
<feature type="domain" description="ABC transmembrane type-2" evidence="7">
    <location>
        <begin position="57"/>
        <end position="282"/>
    </location>
</feature>
<evidence type="ECO:0000313" key="8">
    <source>
        <dbReference type="EMBL" id="TCO65902.1"/>
    </source>
</evidence>